<dbReference type="RefSeq" id="XP_458281.2">
    <property type="nucleotide sequence ID" value="XM_458281.1"/>
</dbReference>
<dbReference type="VEuPathDB" id="FungiDB:DEHA2C13860g"/>
<dbReference type="GO" id="GO:0031593">
    <property type="term" value="F:polyubiquitin modification-dependent protein binding"/>
    <property type="evidence" value="ECO:0007669"/>
    <property type="project" value="TreeGrafter"/>
</dbReference>
<feature type="domain" description="Ubiquitin fusion degradation protein UFD1 N-terminal subdomain 1" evidence="3">
    <location>
        <begin position="18"/>
        <end position="97"/>
    </location>
</feature>
<dbReference type="EMBL" id="CR382135">
    <property type="protein sequence ID" value="CAG86359.2"/>
    <property type="molecule type" value="Genomic_DNA"/>
</dbReference>
<dbReference type="Proteomes" id="UP000000599">
    <property type="component" value="Chromosome C"/>
</dbReference>
<dbReference type="Gene3D" id="6.10.130.10">
    <property type="entry name" value="Ubiquitin-protein ligase E3A, N-terminal zinc-binding domain (AZUL)"/>
    <property type="match status" value="1"/>
</dbReference>
<feature type="domain" description="Ubiquitin-protein ligase E3A N-terminal zinc-binding" evidence="4">
    <location>
        <begin position="589"/>
        <end position="617"/>
    </location>
</feature>
<dbReference type="HOGENOM" id="CLU_012913_0_0_1"/>
<dbReference type="InParanoid" id="Q6BU38"/>
<dbReference type="KEGG" id="dha:DEHA2C13860g"/>
<dbReference type="InterPro" id="IPR032353">
    <property type="entry name" value="AZUL"/>
</dbReference>
<dbReference type="Gene3D" id="2.40.40.50">
    <property type="entry name" value="Ubiquitin fusion degradation protein UFD1, N-terminal domain"/>
    <property type="match status" value="1"/>
</dbReference>
<dbReference type="InterPro" id="IPR055417">
    <property type="entry name" value="UFD1_N1"/>
</dbReference>
<dbReference type="Pfam" id="PF16558">
    <property type="entry name" value="AZUL"/>
    <property type="match status" value="1"/>
</dbReference>
<evidence type="ECO:0000259" key="3">
    <source>
        <dbReference type="Pfam" id="PF03152"/>
    </source>
</evidence>
<dbReference type="Pfam" id="PF23580">
    <property type="entry name" value="Znf_XAF1_N"/>
    <property type="match status" value="1"/>
</dbReference>
<dbReference type="GO" id="GO:0034098">
    <property type="term" value="C:VCP-NPL4-UFD1 AAA ATPase complex"/>
    <property type="evidence" value="ECO:0007669"/>
    <property type="project" value="TreeGrafter"/>
</dbReference>
<evidence type="ECO:0000313" key="6">
    <source>
        <dbReference type="Proteomes" id="UP000000599"/>
    </source>
</evidence>
<reference evidence="5 6" key="1">
    <citation type="journal article" date="2004" name="Nature">
        <title>Genome evolution in yeasts.</title>
        <authorList>
            <consortium name="Genolevures"/>
            <person name="Dujon B."/>
            <person name="Sherman D."/>
            <person name="Fischer G."/>
            <person name="Durrens P."/>
            <person name="Casaregola S."/>
            <person name="Lafontaine I."/>
            <person name="de Montigny J."/>
            <person name="Marck C."/>
            <person name="Neuveglise C."/>
            <person name="Talla E."/>
            <person name="Goffard N."/>
            <person name="Frangeul L."/>
            <person name="Aigle M."/>
            <person name="Anthouard V."/>
            <person name="Babour A."/>
            <person name="Barbe V."/>
            <person name="Barnay S."/>
            <person name="Blanchin S."/>
            <person name="Beckerich J.M."/>
            <person name="Beyne E."/>
            <person name="Bleykasten C."/>
            <person name="Boisrame A."/>
            <person name="Boyer J."/>
            <person name="Cattolico L."/>
            <person name="Confanioleri F."/>
            <person name="de Daruvar A."/>
            <person name="Despons L."/>
            <person name="Fabre E."/>
            <person name="Fairhead C."/>
            <person name="Ferry-Dumazet H."/>
            <person name="Groppi A."/>
            <person name="Hantraye F."/>
            <person name="Hennequin C."/>
            <person name="Jauniaux N."/>
            <person name="Joyet P."/>
            <person name="Kachouri R."/>
            <person name="Kerrest A."/>
            <person name="Koszul R."/>
            <person name="Lemaire M."/>
            <person name="Lesur I."/>
            <person name="Ma L."/>
            <person name="Muller H."/>
            <person name="Nicaud J.M."/>
            <person name="Nikolski M."/>
            <person name="Oztas S."/>
            <person name="Ozier-Kalogeropoulos O."/>
            <person name="Pellenz S."/>
            <person name="Potier S."/>
            <person name="Richard G.F."/>
            <person name="Straub M.L."/>
            <person name="Suleau A."/>
            <person name="Swennene D."/>
            <person name="Tekaia F."/>
            <person name="Wesolowski-Louvel M."/>
            <person name="Westhof E."/>
            <person name="Wirth B."/>
            <person name="Zeniou-Meyer M."/>
            <person name="Zivanovic I."/>
            <person name="Bolotin-Fukuhara M."/>
            <person name="Thierry A."/>
            <person name="Bouchier C."/>
            <person name="Caudron B."/>
            <person name="Scarpelli C."/>
            <person name="Gaillardin C."/>
            <person name="Weissenbach J."/>
            <person name="Wincker P."/>
            <person name="Souciet J.L."/>
        </authorList>
    </citation>
    <scope>NUCLEOTIDE SEQUENCE [LARGE SCALE GENOMIC DNA]</scope>
    <source>
        <strain evidence="6">ATCC 36239 / CBS 767 / BCRC 21394 / JCM 1990 / NBRC 0083 / IGC 2968</strain>
    </source>
</reference>
<dbReference type="Pfam" id="PF03152">
    <property type="entry name" value="UFD1_N1"/>
    <property type="match status" value="1"/>
</dbReference>
<evidence type="ECO:0000259" key="4">
    <source>
        <dbReference type="Pfam" id="PF16558"/>
    </source>
</evidence>
<dbReference type="AlphaFoldDB" id="Q6BU38"/>
<dbReference type="GO" id="GO:0036503">
    <property type="term" value="P:ERAD pathway"/>
    <property type="evidence" value="ECO:0007669"/>
    <property type="project" value="TreeGrafter"/>
</dbReference>
<organism evidence="5 6">
    <name type="scientific">Debaryomyces hansenii (strain ATCC 36239 / CBS 767 / BCRC 21394 / JCM 1990 / NBRC 0083 / IGC 2968)</name>
    <name type="common">Yeast</name>
    <name type="synonym">Torulaspora hansenii</name>
    <dbReference type="NCBI Taxonomy" id="284592"/>
    <lineage>
        <taxon>Eukaryota</taxon>
        <taxon>Fungi</taxon>
        <taxon>Dikarya</taxon>
        <taxon>Ascomycota</taxon>
        <taxon>Saccharomycotina</taxon>
        <taxon>Pichiomycetes</taxon>
        <taxon>Debaryomycetaceae</taxon>
        <taxon>Debaryomyces</taxon>
    </lineage>
</organism>
<dbReference type="InterPro" id="IPR042556">
    <property type="entry name" value="AZUL_sf"/>
</dbReference>
<evidence type="ECO:0000313" key="5">
    <source>
        <dbReference type="EMBL" id="CAG86359.2"/>
    </source>
</evidence>
<dbReference type="PANTHER" id="PTHR12555">
    <property type="entry name" value="UBIQUITIN FUSION DEGRADATON PROTEIN 1"/>
    <property type="match status" value="1"/>
</dbReference>
<dbReference type="PANTHER" id="PTHR12555:SF15">
    <property type="entry name" value="FUSION DEGRADATION PROTEIN (UFD1), PUTATIVE (AFU_ORTHOLOGUE AFUA_4G04640)-RELATED"/>
    <property type="match status" value="1"/>
</dbReference>
<dbReference type="GO" id="GO:0006511">
    <property type="term" value="P:ubiquitin-dependent protein catabolic process"/>
    <property type="evidence" value="ECO:0007669"/>
    <property type="project" value="InterPro"/>
</dbReference>
<dbReference type="GeneID" id="2900463"/>
<protein>
    <submittedName>
        <fullName evidence="5">DEHA2C13860p</fullName>
    </submittedName>
</protein>
<dbReference type="OMA" id="LIFPTRH"/>
<sequence length="712" mass="82017">MMGYNLQFELKVTPGSNLPRYSDRAILPPSVLSSIIDTYSESSLPHPLIFRAWHNNNSCYIGVKEFSSNEGEILLPRIITDKIGAENDDTVRVELVSNIPKGKSLTLKPLQFYPQIHNWKFFLESKLTNFYTTLTKNSALYIEDGPTVYELYVEAVDESLDTIGIIDTDIILDVIPLNDIMANQQLEFNKNFNHVDSNNINELFLNDEVQIIELKPFTSSDFRPQVYKLDLSNYDKSKPLTVKVTSSNHDYSSLFNLDLVVGLDKLVSLENFRWTTMNDDFDLQFKLENNMTNTYEKMITINMQQDDELLTKIHKIDDDISDHFIYIVPFTWELNGNLTLSITNEQNSPKDSTTIDHNYETSDDTVKCSNCNKAISKDKILLHESFCLRNNVKCSCGLVFLKEIPASHWHCDECNDSAKYGNSSLLKFKHDKLFHEASYECNQCSSTAEFNDFIDLVINHKGSVCPGKLHECRFCFLIVPQGESTFQDKVANLTNHENTCGNKTTECFKCNKILRTKDLPKHLKMHDLDKIQMNQNTKINFNKCSNENCIIIIKDNTSNQLGLCDYCFGSIYTPQHDPTNIKLQSRIERKYMIQLTKGCGFDWCKNNNCKTYNPTRFTGMSHKELLVYINDSLFSSIRTPELPVNKNKPSPPVNRLWFCVNESIQSRKDILYLLSSENEYDEELIYKPINELSVVNEDSVRDWLLHNGVKKT</sequence>
<dbReference type="InterPro" id="IPR042299">
    <property type="entry name" value="Ufd1-like_Nn"/>
</dbReference>
<dbReference type="OrthoDB" id="193703at2759"/>
<name>Q6BU38_DEBHA</name>
<dbReference type="STRING" id="284592.Q6BU38"/>
<proteinExistence type="inferred from homology"/>
<keyword evidence="2" id="KW-0833">Ubl conjugation pathway</keyword>
<dbReference type="InterPro" id="IPR004854">
    <property type="entry name" value="Ufd1-like"/>
</dbReference>
<comment type="similarity">
    <text evidence="1">Belongs to the UFD1 family.</text>
</comment>
<dbReference type="eggNOG" id="KOG1816">
    <property type="taxonomic scope" value="Eukaryota"/>
</dbReference>
<evidence type="ECO:0000256" key="1">
    <source>
        <dbReference type="ARBA" id="ARBA00006043"/>
    </source>
</evidence>
<keyword evidence="6" id="KW-1185">Reference proteome</keyword>
<gene>
    <name evidence="5" type="ordered locus">DEHA2C13860g</name>
</gene>
<dbReference type="Gene3D" id="3.10.330.10">
    <property type="match status" value="1"/>
</dbReference>
<evidence type="ECO:0000256" key="2">
    <source>
        <dbReference type="ARBA" id="ARBA00022786"/>
    </source>
</evidence>
<accession>Q6BU38</accession>